<keyword evidence="1" id="KW-0472">Membrane</keyword>
<dbReference type="CDD" id="cd05380">
    <property type="entry name" value="CAP_euk"/>
    <property type="match status" value="1"/>
</dbReference>
<dbReference type="PRINTS" id="PR00837">
    <property type="entry name" value="V5TPXLIKE"/>
</dbReference>
<dbReference type="PANTHER" id="PTHR10334">
    <property type="entry name" value="CYSTEINE-RICH SECRETORY PROTEIN-RELATED"/>
    <property type="match status" value="1"/>
</dbReference>
<dbReference type="PROSITE" id="PS01009">
    <property type="entry name" value="CRISP_1"/>
    <property type="match status" value="1"/>
</dbReference>
<dbReference type="Pfam" id="PF00188">
    <property type="entry name" value="CAP"/>
    <property type="match status" value="1"/>
</dbReference>
<evidence type="ECO:0000313" key="4">
    <source>
        <dbReference type="Proteomes" id="UP000494165"/>
    </source>
</evidence>
<name>A0A8S1CRZ1_9INSE</name>
<evidence type="ECO:0000259" key="2">
    <source>
        <dbReference type="SMART" id="SM00198"/>
    </source>
</evidence>
<protein>
    <recommendedName>
        <fullName evidence="2">SCP domain-containing protein</fullName>
    </recommendedName>
</protein>
<dbReference type="Proteomes" id="UP000494165">
    <property type="component" value="Unassembled WGS sequence"/>
</dbReference>
<keyword evidence="4" id="KW-1185">Reference proteome</keyword>
<dbReference type="InterPro" id="IPR035940">
    <property type="entry name" value="CAP_sf"/>
</dbReference>
<evidence type="ECO:0000313" key="3">
    <source>
        <dbReference type="EMBL" id="CAB3372010.1"/>
    </source>
</evidence>
<dbReference type="InterPro" id="IPR018244">
    <property type="entry name" value="Allrgn_V5/Tpx1_CS"/>
</dbReference>
<dbReference type="SMART" id="SM00198">
    <property type="entry name" value="SCP"/>
    <property type="match status" value="1"/>
</dbReference>
<dbReference type="AlphaFoldDB" id="A0A8S1CRZ1"/>
<organism evidence="3 4">
    <name type="scientific">Cloeon dipterum</name>
    <dbReference type="NCBI Taxonomy" id="197152"/>
    <lineage>
        <taxon>Eukaryota</taxon>
        <taxon>Metazoa</taxon>
        <taxon>Ecdysozoa</taxon>
        <taxon>Arthropoda</taxon>
        <taxon>Hexapoda</taxon>
        <taxon>Insecta</taxon>
        <taxon>Pterygota</taxon>
        <taxon>Palaeoptera</taxon>
        <taxon>Ephemeroptera</taxon>
        <taxon>Pisciforma</taxon>
        <taxon>Baetidae</taxon>
        <taxon>Cloeon</taxon>
    </lineage>
</organism>
<dbReference type="InterPro" id="IPR001283">
    <property type="entry name" value="CRISP-related"/>
</dbReference>
<evidence type="ECO:0000256" key="1">
    <source>
        <dbReference type="SAM" id="Phobius"/>
    </source>
</evidence>
<dbReference type="SUPFAM" id="SSF55797">
    <property type="entry name" value="PR-1-like"/>
    <property type="match status" value="1"/>
</dbReference>
<proteinExistence type="predicted"/>
<gene>
    <name evidence="3" type="ORF">CLODIP_2_CD07713</name>
</gene>
<keyword evidence="1" id="KW-1133">Transmembrane helix</keyword>
<comment type="caution">
    <text evidence="3">The sequence shown here is derived from an EMBL/GenBank/DDBJ whole genome shotgun (WGS) entry which is preliminary data.</text>
</comment>
<dbReference type="Gene3D" id="3.40.33.10">
    <property type="entry name" value="CAP"/>
    <property type="match status" value="1"/>
</dbReference>
<dbReference type="InterPro" id="IPR002413">
    <property type="entry name" value="V5_allergen-like"/>
</dbReference>
<feature type="domain" description="SCP" evidence="2">
    <location>
        <begin position="24"/>
        <end position="184"/>
    </location>
</feature>
<accession>A0A8S1CRZ1</accession>
<sequence length="285" mass="32254">MCLRPRNCAPGKFLVSRDTQLSIYDKDALVRIHNKLRSFVATGKLPHHPPAKNMNELTWDDELAEVAQRWAEQCTFGHDRNRTVDRFAVGQNVAYEWWSPGPAPIIILSSTIAMFNEVDKPGYPAPYISQFQVVPQTGHFTQIVWADTSRIGCGRSIYNETKNGKVGETKLLVCNFGKAGNFINQPVYETGEPDCAVFSNQYKGLCTTNQVNEEFKDPCQLETFKSNYLPLCNDELFFSLGLFGAKYNPDRDYSRLILLSLGLMLLAAAVMGLLCFMYRRFLPLL</sequence>
<feature type="transmembrane region" description="Helical" evidence="1">
    <location>
        <begin position="256"/>
        <end position="279"/>
    </location>
</feature>
<dbReference type="OrthoDB" id="414826at2759"/>
<dbReference type="GO" id="GO:0005576">
    <property type="term" value="C:extracellular region"/>
    <property type="evidence" value="ECO:0007669"/>
    <property type="project" value="InterPro"/>
</dbReference>
<keyword evidence="1" id="KW-0812">Transmembrane</keyword>
<dbReference type="InterPro" id="IPR014044">
    <property type="entry name" value="CAP_dom"/>
</dbReference>
<dbReference type="EMBL" id="CADEPI010000067">
    <property type="protein sequence ID" value="CAB3372010.1"/>
    <property type="molecule type" value="Genomic_DNA"/>
</dbReference>
<reference evidence="3 4" key="1">
    <citation type="submission" date="2020-04" db="EMBL/GenBank/DDBJ databases">
        <authorList>
            <person name="Alioto T."/>
            <person name="Alioto T."/>
            <person name="Gomez Garrido J."/>
        </authorList>
    </citation>
    <scope>NUCLEOTIDE SEQUENCE [LARGE SCALE GENOMIC DNA]</scope>
</reference>
<dbReference type="PRINTS" id="PR00838">
    <property type="entry name" value="V5ALLERGEN"/>
</dbReference>